<dbReference type="Pfam" id="PF25469">
    <property type="entry name" value="WHD_NWD1"/>
    <property type="match status" value="1"/>
</dbReference>
<dbReference type="PROSITE" id="PS50294">
    <property type="entry name" value="WD_REPEATS_REGION"/>
    <property type="match status" value="1"/>
</dbReference>
<feature type="region of interest" description="Disordered" evidence="4">
    <location>
        <begin position="125"/>
        <end position="144"/>
    </location>
</feature>
<dbReference type="Proteomes" id="UP000287033">
    <property type="component" value="Unassembled WGS sequence"/>
</dbReference>
<dbReference type="EMBL" id="BEZZ01000498">
    <property type="protein sequence ID" value="GCC33249.1"/>
    <property type="molecule type" value="Genomic_DNA"/>
</dbReference>
<feature type="compositionally biased region" description="Basic and acidic residues" evidence="4">
    <location>
        <begin position="134"/>
        <end position="144"/>
    </location>
</feature>
<dbReference type="PANTHER" id="PTHR19871:SF43">
    <property type="entry name" value="SI:CH211-212K18.6"/>
    <property type="match status" value="1"/>
</dbReference>
<feature type="compositionally biased region" description="Acidic residues" evidence="4">
    <location>
        <begin position="2079"/>
        <end position="2088"/>
    </location>
</feature>
<dbReference type="InterPro" id="IPR011047">
    <property type="entry name" value="Quinoprotein_ADH-like_sf"/>
</dbReference>
<evidence type="ECO:0000256" key="4">
    <source>
        <dbReference type="SAM" id="MobiDB-lite"/>
    </source>
</evidence>
<keyword evidence="1 3" id="KW-0853">WD repeat</keyword>
<feature type="region of interest" description="Disordered" evidence="4">
    <location>
        <begin position="2070"/>
        <end position="2096"/>
    </location>
</feature>
<dbReference type="STRING" id="137246.A0A401SS69"/>
<evidence type="ECO:0000313" key="7">
    <source>
        <dbReference type="EMBL" id="GCC33249.1"/>
    </source>
</evidence>
<accession>A0A401SS69</accession>
<dbReference type="InterPro" id="IPR057588">
    <property type="entry name" value="NWD1/2-like_WH"/>
</dbReference>
<protein>
    <submittedName>
        <fullName evidence="7">Uncharacterized protein</fullName>
    </submittedName>
</protein>
<dbReference type="InterPro" id="IPR019775">
    <property type="entry name" value="WD40_repeat_CS"/>
</dbReference>
<feature type="region of interest" description="Disordered" evidence="4">
    <location>
        <begin position="474"/>
        <end position="524"/>
    </location>
</feature>
<proteinExistence type="predicted"/>
<feature type="domain" description="NWD1/2-like winged helix-turn-helix" evidence="6">
    <location>
        <begin position="1003"/>
        <end position="1117"/>
    </location>
</feature>
<dbReference type="Pfam" id="PF00400">
    <property type="entry name" value="WD40"/>
    <property type="match status" value="1"/>
</dbReference>
<evidence type="ECO:0000259" key="6">
    <source>
        <dbReference type="Pfam" id="PF25469"/>
    </source>
</evidence>
<dbReference type="OrthoDB" id="2325716at2759"/>
<feature type="domain" description="NACHT" evidence="5">
    <location>
        <begin position="786"/>
        <end position="952"/>
    </location>
</feature>
<feature type="repeat" description="WD" evidence="3">
    <location>
        <begin position="1309"/>
        <end position="1350"/>
    </location>
</feature>
<dbReference type="OMA" id="ECIFNYE"/>
<dbReference type="SUPFAM" id="SSF50998">
    <property type="entry name" value="Quinoprotein alcohol dehydrogenase-like"/>
    <property type="match status" value="1"/>
</dbReference>
<dbReference type="InterPro" id="IPR007111">
    <property type="entry name" value="NACHT_NTPase"/>
</dbReference>
<evidence type="ECO:0000313" key="8">
    <source>
        <dbReference type="Proteomes" id="UP000287033"/>
    </source>
</evidence>
<dbReference type="SUPFAM" id="SSF82171">
    <property type="entry name" value="DPP6 N-terminal domain-like"/>
    <property type="match status" value="1"/>
</dbReference>
<keyword evidence="2" id="KW-0677">Repeat</keyword>
<dbReference type="SMART" id="SM00320">
    <property type="entry name" value="WD40"/>
    <property type="match status" value="3"/>
</dbReference>
<evidence type="ECO:0000259" key="5">
    <source>
        <dbReference type="Pfam" id="PF05729"/>
    </source>
</evidence>
<reference evidence="7 8" key="1">
    <citation type="journal article" date="2018" name="Nat. Ecol. Evol.">
        <title>Shark genomes provide insights into elasmobranch evolution and the origin of vertebrates.</title>
        <authorList>
            <person name="Hara Y"/>
            <person name="Yamaguchi K"/>
            <person name="Onimaru K"/>
            <person name="Kadota M"/>
            <person name="Koyanagi M"/>
            <person name="Keeley SD"/>
            <person name="Tatsumi K"/>
            <person name="Tanaka K"/>
            <person name="Motone F"/>
            <person name="Kageyama Y"/>
            <person name="Nozu R"/>
            <person name="Adachi N"/>
            <person name="Nishimura O"/>
            <person name="Nakagawa R"/>
            <person name="Tanegashima C"/>
            <person name="Kiyatake I"/>
            <person name="Matsumoto R"/>
            <person name="Murakumo K"/>
            <person name="Nishida K"/>
            <person name="Terakita A"/>
            <person name="Kuratani S"/>
            <person name="Sato K"/>
            <person name="Hyodo S Kuraku.S."/>
        </authorList>
    </citation>
    <scope>NUCLEOTIDE SEQUENCE [LARGE SCALE GENOMIC DNA]</scope>
</reference>
<comment type="caution">
    <text evidence="7">The sequence shown here is derived from an EMBL/GenBank/DDBJ whole genome shotgun (WGS) entry which is preliminary data.</text>
</comment>
<evidence type="ECO:0000256" key="1">
    <source>
        <dbReference type="ARBA" id="ARBA00022574"/>
    </source>
</evidence>
<dbReference type="Gene3D" id="3.40.50.300">
    <property type="entry name" value="P-loop containing nucleotide triphosphate hydrolases"/>
    <property type="match status" value="1"/>
</dbReference>
<gene>
    <name evidence="7" type="ORF">chiPu_0011717</name>
</gene>
<dbReference type="Gene3D" id="2.130.10.10">
    <property type="entry name" value="YVTN repeat-like/Quinoprotein amine dehydrogenase"/>
    <property type="match status" value="2"/>
</dbReference>
<dbReference type="InterPro" id="IPR052752">
    <property type="entry name" value="NACHT-WD_repeat"/>
</dbReference>
<dbReference type="InterPro" id="IPR001680">
    <property type="entry name" value="WD40_rpt"/>
</dbReference>
<organism evidence="7 8">
    <name type="scientific">Chiloscyllium punctatum</name>
    <name type="common">Brownbanded bambooshark</name>
    <name type="synonym">Hemiscyllium punctatum</name>
    <dbReference type="NCBI Taxonomy" id="137246"/>
    <lineage>
        <taxon>Eukaryota</taxon>
        <taxon>Metazoa</taxon>
        <taxon>Chordata</taxon>
        <taxon>Craniata</taxon>
        <taxon>Vertebrata</taxon>
        <taxon>Chondrichthyes</taxon>
        <taxon>Elasmobranchii</taxon>
        <taxon>Galeomorphii</taxon>
        <taxon>Galeoidea</taxon>
        <taxon>Orectolobiformes</taxon>
        <taxon>Hemiscylliidae</taxon>
        <taxon>Chiloscyllium</taxon>
    </lineage>
</organism>
<dbReference type="PROSITE" id="PS00678">
    <property type="entry name" value="WD_REPEATS_1"/>
    <property type="match status" value="1"/>
</dbReference>
<dbReference type="InterPro" id="IPR027417">
    <property type="entry name" value="P-loop_NTPase"/>
</dbReference>
<feature type="repeat" description="WD" evidence="3">
    <location>
        <begin position="1369"/>
        <end position="1391"/>
    </location>
</feature>
<dbReference type="Pfam" id="PF05729">
    <property type="entry name" value="NACHT"/>
    <property type="match status" value="1"/>
</dbReference>
<dbReference type="InterPro" id="IPR015943">
    <property type="entry name" value="WD40/YVTN_repeat-like_dom_sf"/>
</dbReference>
<sequence length="2096" mass="238124">MWTSYMNGIRTQNKLRKEYNQVKDSIVFPPIGNDLLGSSFPPVIRKTQESSSKNRSLSNSLQDLFFTPQVLDSHRISYTISDLKDNRAAECHWRVPYRKVSNDTNCKIKTHLQNHLHQRHVKRITQSYESTSKANKDNESSSERNKTFLHLGQSYNVSLYKSGSCTSPRLLNSPTDYCEDLLSCSLQNELRHFGETKIAQQMSHPGNDCDDCETYSLPADASSQVDSLVSASCKEQEEEQGLGLWQTEISGTDIHRFVVGEPSSSDDKQCVSECPDWNSMSQTAECKGPESQKAFNLPSIAVSKRLPLPMADGKHLSTASNPLIEIMKGNINISCSPKKKMFMMYICGGYKDTEHERNALMENVYPQLNSYCKERGYDLRMIDLRWGMEDGISDNHIMAQLHLEVLKECQTSEDSIFILLIGQKHDSFFLPDSIMKDDFEAILNFIEAKKMEMTKWQRGKHNLEHHTLIEGPRLCEESHSRNPDLTDTSTPIDKELPESCDTGPNEIQSSHVPQAHDTNDTLAQSTPDFGKAIGLLQQWYKLDENCIPSAYRVQPIRTHFRDIYSIDPSRRQHSKNSWSSSAQKLYSILQEYAPLALGKERASNLLKTVIEREVDQGLQTTGPPEDHCYWFKRYITDIQCNLSSEKAADYIDVCPRMPELNKKLYEAHTQFLESIHAKLRHTNIYEYKVSWGRDGINPQLNRSHLFYIERLCADFQKTFIAHFHRNVGPRNTKRGPKRRCHILKHWVSEETLEHVHHCQTLAESFIGRETFLLNLKEFLQDSKQKPIILIGEAGCGKSALMAKASLLASDWVSGDLRKIVRFVGVTGETRSIRLLLRSLCVQLAEIYDKAISFSEDFSGLLNEFTSLLEFATEDEPLLITLDGLEELSDDYNAWNLSWLPRELQKNVYFFVSMSVEENQATLKKLKEHGNILHVPPLSSTEIEKIISHWLDKDHRRLAADQLHLLLEGCSACPTPLYLQCAYRESLNWQSYIPVSDIFLPQSLQQLYSAILSRMEKEHGVELVKKVAGLLTLSRNGITLDEMTDLLSSDRVVMQEIQQFQNISISKFPLVLWMKLLRDLNIHIAECRTDNTYTFNWSHSALKLNCLKRYYLSNDAQLSLHMTIANYFFGKPIVPGESNNHSQQEERNSQPLAWVLKKDSEVNHVFNLRKLNGIPYHLLRSNQVSTLIADCLFNFEFLLHKAWGLSIVSVEEDLKTTMLLERKVGDLNILNEAIQLSKRVLLQDPCQLASQLLGRLQQIIAEDKPVAPGDPKKYPHLLHLINQCKRSSIPFLIPSFTCLLPPGGLMYDTLTGHTDTITAVTGMQKGLQAITASKDRTLKIWDLKSGQTLQTVHRVGENIDSITVCMQNRLVAVTEDNSLQVWDIHSGKLVFKVNDSLDPPIVTSAMDGQLLLAFYDGSHSVKIFDLTNSCRVLHHVNISSEDDPIHKDHTVLVSENSVNDYVLFAYRSGKAAMVLSAKKGKVVAKLSTCDSVASIQGVAVTKEYFILMCRYPSSRLCEVLHIELFGVKNFAYIRTVKGCCDHHLSVLSVNHVGSHILALCSSFKMNITEIVSWNLETEDHKHLAKFSSTVIGGTCLDLHFCLAICNGENFLRVWNLASKINDQSLSISVNNMKNIEMIEKISPMKSYPGYVVCMSLNAEAISVWNIRKSKYIGRAVQLERGLVERTSTVLVRDMKLYILSDKSSATFTETPRPIFQTLVMYDLLKKRFSRKLTGLYIIPCPKHEYRILPGDLLLGLSEYRDHLVIWNLNSGSIKERIRPTYKDKFSLNVFPYNSKDNLYKELLAKKKKERDTKGSGAFLTPWEKRNETKTARKRRLDKEVKQEIEILQQFSNEKSNPIDQYLLSGDEKIIVCSYFAHHLAVFSLETESHIQTLEDRTSMLFLHIAALTYSGSYLALSNYNDMEKVSYVTLWDLQTGKIKKRLKHEPNVCCIAITSNADRIVFGVVEANRLKVWDPFRKGHKTIPGYENLHFRTNSTVHLTDGGSKAIVLAGDVSIWDLDSGTVLSVFTPDSVIQSMTLALESNLILLGISNSPVLIVLKLTSKNKLELSSTGGNMFGEESSSEEDDNSNDDYGVPQA</sequence>
<evidence type="ECO:0000256" key="2">
    <source>
        <dbReference type="ARBA" id="ARBA00022737"/>
    </source>
</evidence>
<keyword evidence="8" id="KW-1185">Reference proteome</keyword>
<dbReference type="SUPFAM" id="SSF52540">
    <property type="entry name" value="P-loop containing nucleoside triphosphate hydrolases"/>
    <property type="match status" value="1"/>
</dbReference>
<feature type="compositionally biased region" description="Basic and acidic residues" evidence="4">
    <location>
        <begin position="474"/>
        <end position="484"/>
    </location>
</feature>
<evidence type="ECO:0000256" key="3">
    <source>
        <dbReference type="PROSITE-ProRule" id="PRU00221"/>
    </source>
</evidence>
<dbReference type="PROSITE" id="PS50082">
    <property type="entry name" value="WD_REPEATS_2"/>
    <property type="match status" value="2"/>
</dbReference>
<dbReference type="PANTHER" id="PTHR19871">
    <property type="entry name" value="BETA TRANSDUCIN-RELATED PROTEIN"/>
    <property type="match status" value="1"/>
</dbReference>
<name>A0A401SS69_CHIPU</name>